<dbReference type="Proteomes" id="UP000823775">
    <property type="component" value="Unassembled WGS sequence"/>
</dbReference>
<accession>A0ABS8V2J4</accession>
<comment type="caution">
    <text evidence="1">The sequence shown here is derived from an EMBL/GenBank/DDBJ whole genome shotgun (WGS) entry which is preliminary data.</text>
</comment>
<evidence type="ECO:0000313" key="2">
    <source>
        <dbReference type="Proteomes" id="UP000823775"/>
    </source>
</evidence>
<dbReference type="EMBL" id="JACEIK010003306">
    <property type="protein sequence ID" value="MCD9641222.1"/>
    <property type="molecule type" value="Genomic_DNA"/>
</dbReference>
<feature type="non-terminal residue" evidence="1">
    <location>
        <position position="134"/>
    </location>
</feature>
<sequence>MPLAWNGRYCTEGSHAWVQMTQAMHGCVRGQALSCNLAAIELAGHECAGLRALYSALSRYGTTIMLMLPTVLNSDSKGKSDRVRVHVVFAAFAVDLHAASLYIWTTSDNTSGLKVAQLKPVDASGSSTSTSAKR</sequence>
<gene>
    <name evidence="1" type="ORF">HAX54_027292</name>
</gene>
<keyword evidence="2" id="KW-1185">Reference proteome</keyword>
<reference evidence="1 2" key="1">
    <citation type="journal article" date="2021" name="BMC Genomics">
        <title>Datura genome reveals duplications of psychoactive alkaloid biosynthetic genes and high mutation rate following tissue culture.</title>
        <authorList>
            <person name="Rajewski A."/>
            <person name="Carter-House D."/>
            <person name="Stajich J."/>
            <person name="Litt A."/>
        </authorList>
    </citation>
    <scope>NUCLEOTIDE SEQUENCE [LARGE SCALE GENOMIC DNA]</scope>
    <source>
        <strain evidence="1">AR-01</strain>
    </source>
</reference>
<evidence type="ECO:0000313" key="1">
    <source>
        <dbReference type="EMBL" id="MCD9641222.1"/>
    </source>
</evidence>
<organism evidence="1 2">
    <name type="scientific">Datura stramonium</name>
    <name type="common">Jimsonweed</name>
    <name type="synonym">Common thornapple</name>
    <dbReference type="NCBI Taxonomy" id="4076"/>
    <lineage>
        <taxon>Eukaryota</taxon>
        <taxon>Viridiplantae</taxon>
        <taxon>Streptophyta</taxon>
        <taxon>Embryophyta</taxon>
        <taxon>Tracheophyta</taxon>
        <taxon>Spermatophyta</taxon>
        <taxon>Magnoliopsida</taxon>
        <taxon>eudicotyledons</taxon>
        <taxon>Gunneridae</taxon>
        <taxon>Pentapetalae</taxon>
        <taxon>asterids</taxon>
        <taxon>lamiids</taxon>
        <taxon>Solanales</taxon>
        <taxon>Solanaceae</taxon>
        <taxon>Solanoideae</taxon>
        <taxon>Datureae</taxon>
        <taxon>Datura</taxon>
    </lineage>
</organism>
<protein>
    <submittedName>
        <fullName evidence="1">Uncharacterized protein</fullName>
    </submittedName>
</protein>
<proteinExistence type="predicted"/>
<name>A0ABS8V2J4_DATST</name>